<dbReference type="Pfam" id="PF01636">
    <property type="entry name" value="APH"/>
    <property type="match status" value="1"/>
</dbReference>
<keyword evidence="3 7" id="KW-0547">Nucleotide-binding</keyword>
<dbReference type="InterPro" id="IPR002575">
    <property type="entry name" value="Aminoglycoside_PTrfase"/>
</dbReference>
<dbReference type="PIRSF" id="PIRSF000706">
    <property type="entry name" value="Kanamycin_kin"/>
    <property type="match status" value="1"/>
</dbReference>
<reference evidence="9 10" key="1">
    <citation type="submission" date="2024-06" db="EMBL/GenBank/DDBJ databases">
        <title>The Natural Products Discovery Center: Release of the First 8490 Sequenced Strains for Exploring Actinobacteria Biosynthetic Diversity.</title>
        <authorList>
            <person name="Kalkreuter E."/>
            <person name="Kautsar S.A."/>
            <person name="Yang D."/>
            <person name="Bader C.D."/>
            <person name="Teijaro C.N."/>
            <person name="Fluegel L."/>
            <person name="Davis C.M."/>
            <person name="Simpson J.R."/>
            <person name="Lauterbach L."/>
            <person name="Steele A.D."/>
            <person name="Gui C."/>
            <person name="Meng S."/>
            <person name="Li G."/>
            <person name="Viehrig K."/>
            <person name="Ye F."/>
            <person name="Su P."/>
            <person name="Kiefer A.F."/>
            <person name="Nichols A."/>
            <person name="Cepeda A.J."/>
            <person name="Yan W."/>
            <person name="Fan B."/>
            <person name="Jiang Y."/>
            <person name="Adhikari A."/>
            <person name="Zheng C.-J."/>
            <person name="Schuster L."/>
            <person name="Cowan T.M."/>
            <person name="Smanski M.J."/>
            <person name="Chevrette M.G."/>
            <person name="De Carvalho L.P.S."/>
            <person name="Shen B."/>
        </authorList>
    </citation>
    <scope>NUCLEOTIDE SEQUENCE [LARGE SCALE GENOMIC DNA]</scope>
    <source>
        <strain evidence="9 10">NPDC050671</strain>
    </source>
</reference>
<evidence type="ECO:0000259" key="8">
    <source>
        <dbReference type="Pfam" id="PF01636"/>
    </source>
</evidence>
<evidence type="ECO:0000256" key="7">
    <source>
        <dbReference type="PIRNR" id="PIRNR000706"/>
    </source>
</evidence>
<evidence type="ECO:0000256" key="3">
    <source>
        <dbReference type="ARBA" id="ARBA00022741"/>
    </source>
</evidence>
<dbReference type="Gene3D" id="3.30.200.20">
    <property type="entry name" value="Phosphorylase Kinase, domain 1"/>
    <property type="match status" value="1"/>
</dbReference>
<dbReference type="PANTHER" id="PTHR21310:SF41">
    <property type="entry name" value="3'-PHOSPHOTRANSFERASE, PUTATIVE-RELATED"/>
    <property type="match status" value="1"/>
</dbReference>
<evidence type="ECO:0000256" key="4">
    <source>
        <dbReference type="ARBA" id="ARBA00022777"/>
    </source>
</evidence>
<dbReference type="EMBL" id="JBFAIH010000003">
    <property type="protein sequence ID" value="MEV0362548.1"/>
    <property type="molecule type" value="Genomic_DNA"/>
</dbReference>
<dbReference type="CDD" id="cd05150">
    <property type="entry name" value="APH"/>
    <property type="match status" value="1"/>
</dbReference>
<dbReference type="Gene3D" id="3.90.1200.10">
    <property type="match status" value="1"/>
</dbReference>
<dbReference type="PANTHER" id="PTHR21310">
    <property type="entry name" value="AMINOGLYCOSIDE PHOSPHOTRANSFERASE-RELATED-RELATED"/>
    <property type="match status" value="1"/>
</dbReference>
<evidence type="ECO:0000256" key="2">
    <source>
        <dbReference type="ARBA" id="ARBA00022679"/>
    </source>
</evidence>
<dbReference type="RefSeq" id="WP_357975265.1">
    <property type="nucleotide sequence ID" value="NZ_JBFAIH010000003.1"/>
</dbReference>
<dbReference type="SUPFAM" id="SSF56112">
    <property type="entry name" value="Protein kinase-like (PK-like)"/>
    <property type="match status" value="1"/>
</dbReference>
<evidence type="ECO:0000256" key="6">
    <source>
        <dbReference type="ARBA" id="ARBA00023251"/>
    </source>
</evidence>
<sequence>MSDGHDSRALLASAGYRIEDWSPVTTGESGATVFRDEDATRYVKCVPAAEAAVLKAEHDRVEWLADQDVPGPRVLDRHSGEAGALLVTSAVPGVPADQLSAADLRAAWEHIADAVGGLHELPAQRCPFDRGLDTMVAMARDVVGRNAVNPEFLPVEQRHTPPGELLARLEPEVARMLAQEAADTVVCHGDLCLPNIVVDPETLKVAGFIDLGRLGSADRYADLALLLANARETWEDEEQALAADTLFADRYGLVLDRDRLNFYLHLDPLTWG</sequence>
<proteinExistence type="inferred from homology"/>
<dbReference type="InterPro" id="IPR024165">
    <property type="entry name" value="Kan/Strep_kinase"/>
</dbReference>
<keyword evidence="4 7" id="KW-0418">Kinase</keyword>
<name>A0ABV3F4K2_9NOCA</name>
<evidence type="ECO:0000313" key="10">
    <source>
        <dbReference type="Proteomes" id="UP001551658"/>
    </source>
</evidence>
<comment type="caution">
    <text evidence="9">The sequence shown here is derived from an EMBL/GenBank/DDBJ whole genome shotgun (WGS) entry which is preliminary data.</text>
</comment>
<protein>
    <submittedName>
        <fullName evidence="9">APH(3'') family aminoglycoside O-phosphotransferase</fullName>
    </submittedName>
</protein>
<dbReference type="InterPro" id="IPR011009">
    <property type="entry name" value="Kinase-like_dom_sf"/>
</dbReference>
<evidence type="ECO:0000256" key="5">
    <source>
        <dbReference type="ARBA" id="ARBA00022840"/>
    </source>
</evidence>
<organism evidence="9 10">
    <name type="scientific">Nocardia fusca</name>
    <dbReference type="NCBI Taxonomy" id="941183"/>
    <lineage>
        <taxon>Bacteria</taxon>
        <taxon>Bacillati</taxon>
        <taxon>Actinomycetota</taxon>
        <taxon>Actinomycetes</taxon>
        <taxon>Mycobacteriales</taxon>
        <taxon>Nocardiaceae</taxon>
        <taxon>Nocardia</taxon>
    </lineage>
</organism>
<dbReference type="InterPro" id="IPR051678">
    <property type="entry name" value="AGP_Transferase"/>
</dbReference>
<keyword evidence="10" id="KW-1185">Reference proteome</keyword>
<evidence type="ECO:0000256" key="1">
    <source>
        <dbReference type="ARBA" id="ARBA00006219"/>
    </source>
</evidence>
<accession>A0ABV3F4K2</accession>
<keyword evidence="6 7" id="KW-0046">Antibiotic resistance</keyword>
<dbReference type="Proteomes" id="UP001551658">
    <property type="component" value="Unassembled WGS sequence"/>
</dbReference>
<keyword evidence="2 7" id="KW-0808">Transferase</keyword>
<evidence type="ECO:0000313" key="9">
    <source>
        <dbReference type="EMBL" id="MEV0362548.1"/>
    </source>
</evidence>
<dbReference type="NCBIfam" id="NF032896">
    <property type="entry name" value="APH_3pp"/>
    <property type="match status" value="1"/>
</dbReference>
<comment type="similarity">
    <text evidence="1 7">Belongs to the aminoglycoside phosphotransferase family.</text>
</comment>
<feature type="domain" description="Aminoglycoside phosphotransferase" evidence="8">
    <location>
        <begin position="21"/>
        <end position="248"/>
    </location>
</feature>
<gene>
    <name evidence="9" type="ORF">AB0H72_07590</name>
</gene>
<keyword evidence="5 7" id="KW-0067">ATP-binding</keyword>